<accession>A0A9D2QLM0</accession>
<sequence>MMNQKKTLSPSGREQKWLFDETMARMDAQYDEACGLLEDRAQGHGVRASSHYAVGLLARGTEADRKRAQTVLRAILSMQFESRPEDVFYGVFRRNDREEQPPCEPFPGTHFTAYSRYYLDKWQERIQELFGRSLGEEGYTAEEIRKIKRLYQRAALSTVPVIWKDFDPNWREFIGVDFALILQFFAEEPDGELIRELDAAMERTVEGSLARYLDYVCPMNTNIELMHILICAFFGERWGRQDLISHAVEAGRSLEERYLEFHSVSEYNSTTYYSVDLMALSAMRQLDVAPELAEMAARLEAGIWEDIAVMYHPGLKNLSGPFSRGYETDMRLHSLIPALLYLGLGEEKQEKPGFNCELAGNLAVALLGTRIPEQVKGHLAAFSGERQVETRFRELMERGCPGDDSSVCVAEAFLAENYMLGALRGSRNTSGQLRSAATFWKAPDGSVSNFVLLRREPGEKCEHVRTVYFNNRVRKNHMEIQVTWELERDMELFFAIAGRGLSEDMIAADCWRLPGMTVHVNADGRTREVRRSTDGLEVVYPYRWRDVSARSMRFQLDFEPQAEKK</sequence>
<proteinExistence type="predicted"/>
<dbReference type="Proteomes" id="UP000823922">
    <property type="component" value="Unassembled WGS sequence"/>
</dbReference>
<name>A0A9D2QLM0_9FIRM</name>
<gene>
    <name evidence="1" type="ORF">H9926_10045</name>
</gene>
<dbReference type="PANTHER" id="PTHR40616">
    <property type="entry name" value="LINALOOL DEHYDRATASE_ISOMERASE DOMAIN-CONTAINING PROTEIN"/>
    <property type="match status" value="1"/>
</dbReference>
<protein>
    <submittedName>
        <fullName evidence="1">Uncharacterized protein</fullName>
    </submittedName>
</protein>
<dbReference type="PANTHER" id="PTHR40616:SF1">
    <property type="entry name" value="LINALOOL DEHYDRATASE_ISOMERASE DOMAIN-CONTAINING PROTEIN"/>
    <property type="match status" value="1"/>
</dbReference>
<reference evidence="1" key="1">
    <citation type="journal article" date="2021" name="PeerJ">
        <title>Extensive microbial diversity within the chicken gut microbiome revealed by metagenomics and culture.</title>
        <authorList>
            <person name="Gilroy R."/>
            <person name="Ravi A."/>
            <person name="Getino M."/>
            <person name="Pursley I."/>
            <person name="Horton D.L."/>
            <person name="Alikhan N.F."/>
            <person name="Baker D."/>
            <person name="Gharbi K."/>
            <person name="Hall N."/>
            <person name="Watson M."/>
            <person name="Adriaenssens E.M."/>
            <person name="Foster-Nyarko E."/>
            <person name="Jarju S."/>
            <person name="Secka A."/>
            <person name="Antonio M."/>
            <person name="Oren A."/>
            <person name="Chaudhuri R.R."/>
            <person name="La Ragione R."/>
            <person name="Hildebrand F."/>
            <person name="Pallen M.J."/>
        </authorList>
    </citation>
    <scope>NUCLEOTIDE SEQUENCE</scope>
    <source>
        <strain evidence="1">ChiBcec1-1630</strain>
    </source>
</reference>
<organism evidence="1 2">
    <name type="scientific">Candidatus Eisenbergiella intestinigallinarum</name>
    <dbReference type="NCBI Taxonomy" id="2838549"/>
    <lineage>
        <taxon>Bacteria</taxon>
        <taxon>Bacillati</taxon>
        <taxon>Bacillota</taxon>
        <taxon>Clostridia</taxon>
        <taxon>Lachnospirales</taxon>
        <taxon>Lachnospiraceae</taxon>
        <taxon>Eisenbergiella</taxon>
    </lineage>
</organism>
<dbReference type="AlphaFoldDB" id="A0A9D2QLM0"/>
<reference evidence="1" key="2">
    <citation type="submission" date="2021-04" db="EMBL/GenBank/DDBJ databases">
        <authorList>
            <person name="Gilroy R."/>
        </authorList>
    </citation>
    <scope>NUCLEOTIDE SEQUENCE</scope>
    <source>
        <strain evidence="1">ChiBcec1-1630</strain>
    </source>
</reference>
<evidence type="ECO:0000313" key="2">
    <source>
        <dbReference type="Proteomes" id="UP000823922"/>
    </source>
</evidence>
<comment type="caution">
    <text evidence="1">The sequence shown here is derived from an EMBL/GenBank/DDBJ whole genome shotgun (WGS) entry which is preliminary data.</text>
</comment>
<dbReference type="EMBL" id="DWVS01000255">
    <property type="protein sequence ID" value="HJC88343.1"/>
    <property type="molecule type" value="Genomic_DNA"/>
</dbReference>
<evidence type="ECO:0000313" key="1">
    <source>
        <dbReference type="EMBL" id="HJC88343.1"/>
    </source>
</evidence>